<dbReference type="Proteomes" id="UP001162131">
    <property type="component" value="Unassembled WGS sequence"/>
</dbReference>
<protein>
    <submittedName>
        <fullName evidence="3">Uncharacterized protein</fullName>
    </submittedName>
</protein>
<keyword evidence="1" id="KW-0175">Coiled coil</keyword>
<reference evidence="3" key="1">
    <citation type="submission" date="2021-09" db="EMBL/GenBank/DDBJ databases">
        <authorList>
            <consortium name="AG Swart"/>
            <person name="Singh M."/>
            <person name="Singh A."/>
            <person name="Seah K."/>
            <person name="Emmerich C."/>
        </authorList>
    </citation>
    <scope>NUCLEOTIDE SEQUENCE</scope>
    <source>
        <strain evidence="3">ATCC30299</strain>
    </source>
</reference>
<dbReference type="EMBL" id="CAJZBQ010000047">
    <property type="protein sequence ID" value="CAG9329404.1"/>
    <property type="molecule type" value="Genomic_DNA"/>
</dbReference>
<proteinExistence type="predicted"/>
<organism evidence="3 4">
    <name type="scientific">Blepharisma stoltei</name>
    <dbReference type="NCBI Taxonomy" id="1481888"/>
    <lineage>
        <taxon>Eukaryota</taxon>
        <taxon>Sar</taxon>
        <taxon>Alveolata</taxon>
        <taxon>Ciliophora</taxon>
        <taxon>Postciliodesmatophora</taxon>
        <taxon>Heterotrichea</taxon>
        <taxon>Heterotrichida</taxon>
        <taxon>Blepharismidae</taxon>
        <taxon>Blepharisma</taxon>
    </lineage>
</organism>
<gene>
    <name evidence="3" type="ORF">BSTOLATCC_MIC48224</name>
</gene>
<accession>A0AAU9JX04</accession>
<feature type="coiled-coil region" evidence="1">
    <location>
        <begin position="52"/>
        <end position="104"/>
    </location>
</feature>
<evidence type="ECO:0000313" key="3">
    <source>
        <dbReference type="EMBL" id="CAG9329404.1"/>
    </source>
</evidence>
<feature type="compositionally biased region" description="Acidic residues" evidence="2">
    <location>
        <begin position="211"/>
        <end position="226"/>
    </location>
</feature>
<dbReference type="AlphaFoldDB" id="A0AAU9JX04"/>
<evidence type="ECO:0000256" key="2">
    <source>
        <dbReference type="SAM" id="MobiDB-lite"/>
    </source>
</evidence>
<comment type="caution">
    <text evidence="3">The sequence shown here is derived from an EMBL/GenBank/DDBJ whole genome shotgun (WGS) entry which is preliminary data.</text>
</comment>
<sequence length="305" mass="35459">MSTLSVFSSIMSKFMDSQILEEGNYSNLDNNKHAWYRSRDFTNEEESEPAKYQKLTDENESLRNIMNQKDSELKECYKRIDTLEKWMQNEIVELNKKIKDLSSNEGEELAPLLEQFKVGLIERDEDIQERLFLLEEEVFSSKNLSSNDKENKKPIAKTADSEECKKTILNSTEEEPSSSRRKRPTPGEKSKRTKAKPRRPARSRRLKPIISDDDLSDVSSEEESEDSFPAPKKTKKKMPANGEKNKKVKEKPIEEQKTDVSKGKIPDEEPPKKKPIKRPNESVELIEECTEEDWNKAAWSRILKK</sequence>
<feature type="compositionally biased region" description="Basic and acidic residues" evidence="2">
    <location>
        <begin position="147"/>
        <end position="166"/>
    </location>
</feature>
<feature type="compositionally biased region" description="Basic and acidic residues" evidence="2">
    <location>
        <begin position="250"/>
        <end position="272"/>
    </location>
</feature>
<keyword evidence="4" id="KW-1185">Reference proteome</keyword>
<evidence type="ECO:0000313" key="4">
    <source>
        <dbReference type="Proteomes" id="UP001162131"/>
    </source>
</evidence>
<feature type="region of interest" description="Disordered" evidence="2">
    <location>
        <begin position="142"/>
        <end position="283"/>
    </location>
</feature>
<evidence type="ECO:0000256" key="1">
    <source>
        <dbReference type="SAM" id="Coils"/>
    </source>
</evidence>
<name>A0AAU9JX04_9CILI</name>
<feature type="compositionally biased region" description="Basic residues" evidence="2">
    <location>
        <begin position="191"/>
        <end position="207"/>
    </location>
</feature>